<dbReference type="EMBL" id="RKMH01000003">
    <property type="protein sequence ID" value="RPA65199.1"/>
    <property type="molecule type" value="Genomic_DNA"/>
</dbReference>
<dbReference type="OrthoDB" id="5196541at2"/>
<dbReference type="PANTHER" id="PTHR42695">
    <property type="entry name" value="GLUTAMINE AMIDOTRANSFERASE YLR126C-RELATED"/>
    <property type="match status" value="1"/>
</dbReference>
<organism evidence="2 3">
    <name type="scientific">Gordonia oryzae</name>
    <dbReference type="NCBI Taxonomy" id="2487349"/>
    <lineage>
        <taxon>Bacteria</taxon>
        <taxon>Bacillati</taxon>
        <taxon>Actinomycetota</taxon>
        <taxon>Actinomycetes</taxon>
        <taxon>Mycobacteriales</taxon>
        <taxon>Gordoniaceae</taxon>
        <taxon>Gordonia</taxon>
    </lineage>
</organism>
<keyword evidence="2" id="KW-0808">Transferase</keyword>
<reference evidence="2 3" key="1">
    <citation type="submission" date="2018-11" db="EMBL/GenBank/DDBJ databases">
        <title>Draft genome sequence of Gordonia sp. RS15-1S isolated from rice stems.</title>
        <authorList>
            <person name="Muangham S."/>
        </authorList>
    </citation>
    <scope>NUCLEOTIDE SEQUENCE [LARGE SCALE GENOMIC DNA]</scope>
    <source>
        <strain evidence="2 3">RS15-1S</strain>
    </source>
</reference>
<evidence type="ECO:0000259" key="1">
    <source>
        <dbReference type="Pfam" id="PF00117"/>
    </source>
</evidence>
<evidence type="ECO:0000313" key="3">
    <source>
        <dbReference type="Proteomes" id="UP000267536"/>
    </source>
</evidence>
<keyword evidence="3" id="KW-1185">Reference proteome</keyword>
<dbReference type="Proteomes" id="UP000267536">
    <property type="component" value="Unassembled WGS sequence"/>
</dbReference>
<name>A0A3N4GQJ4_9ACTN</name>
<keyword evidence="2" id="KW-0315">Glutamine amidotransferase</keyword>
<dbReference type="Gene3D" id="3.40.50.880">
    <property type="match status" value="1"/>
</dbReference>
<dbReference type="GO" id="GO:0016740">
    <property type="term" value="F:transferase activity"/>
    <property type="evidence" value="ECO:0007669"/>
    <property type="project" value="UniProtKB-KW"/>
</dbReference>
<evidence type="ECO:0000313" key="2">
    <source>
        <dbReference type="EMBL" id="RPA65199.1"/>
    </source>
</evidence>
<dbReference type="AlphaFoldDB" id="A0A3N4GQJ4"/>
<dbReference type="RefSeq" id="WP_123926166.1">
    <property type="nucleotide sequence ID" value="NZ_JBPSDP010000003.1"/>
</dbReference>
<proteinExistence type="predicted"/>
<gene>
    <name evidence="2" type="ORF">EF294_04915</name>
</gene>
<dbReference type="CDD" id="cd01741">
    <property type="entry name" value="GATase1_1"/>
    <property type="match status" value="1"/>
</dbReference>
<feature type="domain" description="Glutamine amidotransferase" evidence="1">
    <location>
        <begin position="44"/>
        <end position="181"/>
    </location>
</feature>
<dbReference type="InterPro" id="IPR044992">
    <property type="entry name" value="ChyE-like"/>
</dbReference>
<dbReference type="Pfam" id="PF00117">
    <property type="entry name" value="GATase"/>
    <property type="match status" value="1"/>
</dbReference>
<dbReference type="InterPro" id="IPR029062">
    <property type="entry name" value="Class_I_gatase-like"/>
</dbReference>
<dbReference type="InterPro" id="IPR017926">
    <property type="entry name" value="GATASE"/>
</dbReference>
<accession>A0A3N4GQJ4</accession>
<sequence length="239" mass="25724">MTRPTILELRHAECESSGTYGTGLAGLADVRTIRTWRENLPTDPRDFAGILVMGGPMGANDGATLPWIDTEIAFLTAAVAADVPIWGVCLGSQLLARALGARVFTGPAGEIGVAEVTLTDDARTDAVFSAVTESTFPAMHWHYDTFTLPDRATRLAGSQRYENQLFCHGRNYGVQFHLEVDTDLLRAWLDVEHYRGELVSALGPGAPRSVAADVAAAETITAPLAATLIRRWFDAVVIG</sequence>
<dbReference type="SUPFAM" id="SSF52317">
    <property type="entry name" value="Class I glutamine amidotransferase-like"/>
    <property type="match status" value="1"/>
</dbReference>
<dbReference type="PROSITE" id="PS51273">
    <property type="entry name" value="GATASE_TYPE_1"/>
    <property type="match status" value="1"/>
</dbReference>
<protein>
    <submittedName>
        <fullName evidence="2">Type 1 glutamine amidotransferase</fullName>
    </submittedName>
</protein>
<comment type="caution">
    <text evidence="2">The sequence shown here is derived from an EMBL/GenBank/DDBJ whole genome shotgun (WGS) entry which is preliminary data.</text>
</comment>
<dbReference type="PANTHER" id="PTHR42695:SF5">
    <property type="entry name" value="GLUTAMINE AMIDOTRANSFERASE YLR126C-RELATED"/>
    <property type="match status" value="1"/>
</dbReference>
<dbReference type="GO" id="GO:0005829">
    <property type="term" value="C:cytosol"/>
    <property type="evidence" value="ECO:0007669"/>
    <property type="project" value="TreeGrafter"/>
</dbReference>